<dbReference type="Proteomes" id="UP000789831">
    <property type="component" value="Unassembled WGS sequence"/>
</dbReference>
<dbReference type="InterPro" id="IPR043170">
    <property type="entry name" value="PTPA_C_lid"/>
</dbReference>
<gene>
    <name evidence="9" type="ORF">AGERDE_LOCUS7570</name>
</gene>
<dbReference type="Pfam" id="PF03095">
    <property type="entry name" value="PTPA"/>
    <property type="match status" value="1"/>
</dbReference>
<comment type="similarity">
    <text evidence="3 7">Belongs to the PTPA-type PPIase family.</text>
</comment>
<organism evidence="9 10">
    <name type="scientific">Ambispora gerdemannii</name>
    <dbReference type="NCBI Taxonomy" id="144530"/>
    <lineage>
        <taxon>Eukaryota</taxon>
        <taxon>Fungi</taxon>
        <taxon>Fungi incertae sedis</taxon>
        <taxon>Mucoromycota</taxon>
        <taxon>Glomeromycotina</taxon>
        <taxon>Glomeromycetes</taxon>
        <taxon>Archaeosporales</taxon>
        <taxon>Ambisporaceae</taxon>
        <taxon>Ambispora</taxon>
    </lineage>
</organism>
<feature type="region of interest" description="Disordered" evidence="8">
    <location>
        <begin position="335"/>
        <end position="356"/>
    </location>
</feature>
<keyword evidence="5 7" id="KW-0697">Rotamase</keyword>
<protein>
    <recommendedName>
        <fullName evidence="7">Serine/threonine-protein phosphatase 2A activator</fullName>
        <ecNumber evidence="7">5.2.1.8</ecNumber>
    </recommendedName>
    <alternativeName>
        <fullName evidence="7">Phosphotyrosyl phosphatase activator</fullName>
    </alternativeName>
</protein>
<dbReference type="AlphaFoldDB" id="A0A9N9G0T5"/>
<dbReference type="PIRSF" id="PIRSF016325">
    <property type="entry name" value="Phstyr_phstse_ac"/>
    <property type="match status" value="1"/>
</dbReference>
<dbReference type="SUPFAM" id="SSF140984">
    <property type="entry name" value="PTPA-like"/>
    <property type="match status" value="1"/>
</dbReference>
<evidence type="ECO:0000256" key="5">
    <source>
        <dbReference type="ARBA" id="ARBA00023110"/>
    </source>
</evidence>
<evidence type="ECO:0000256" key="1">
    <source>
        <dbReference type="ARBA" id="ARBA00000971"/>
    </source>
</evidence>
<keyword evidence="10" id="KW-1185">Reference proteome</keyword>
<evidence type="ECO:0000256" key="8">
    <source>
        <dbReference type="SAM" id="MobiDB-lite"/>
    </source>
</evidence>
<dbReference type="GO" id="GO:0005737">
    <property type="term" value="C:cytoplasm"/>
    <property type="evidence" value="ECO:0007669"/>
    <property type="project" value="UniProtKB-SubCell"/>
</dbReference>
<comment type="function">
    <text evidence="7">PPIases accelerate the folding of proteins. It catalyzes the cis-trans isomerization of proline imidic peptide bonds in oligopeptides.</text>
</comment>
<evidence type="ECO:0000256" key="4">
    <source>
        <dbReference type="ARBA" id="ARBA00022490"/>
    </source>
</evidence>
<name>A0A9N9G0T5_9GLOM</name>
<dbReference type="CDD" id="cd04087">
    <property type="entry name" value="PTPA"/>
    <property type="match status" value="1"/>
</dbReference>
<dbReference type="GO" id="GO:0000159">
    <property type="term" value="C:protein phosphatase type 2A complex"/>
    <property type="evidence" value="ECO:0007669"/>
    <property type="project" value="TreeGrafter"/>
</dbReference>
<dbReference type="OrthoDB" id="16120at2759"/>
<dbReference type="GO" id="GO:0003755">
    <property type="term" value="F:peptidyl-prolyl cis-trans isomerase activity"/>
    <property type="evidence" value="ECO:0007669"/>
    <property type="project" value="UniProtKB-KW"/>
</dbReference>
<dbReference type="GO" id="GO:0005634">
    <property type="term" value="C:nucleus"/>
    <property type="evidence" value="ECO:0007669"/>
    <property type="project" value="TreeGrafter"/>
</dbReference>
<dbReference type="EC" id="5.2.1.8" evidence="7"/>
<dbReference type="GO" id="GO:0008160">
    <property type="term" value="F:protein tyrosine phosphatase activator activity"/>
    <property type="evidence" value="ECO:0007669"/>
    <property type="project" value="TreeGrafter"/>
</dbReference>
<evidence type="ECO:0000313" key="9">
    <source>
        <dbReference type="EMBL" id="CAG8569573.1"/>
    </source>
</evidence>
<evidence type="ECO:0000313" key="10">
    <source>
        <dbReference type="Proteomes" id="UP000789831"/>
    </source>
</evidence>
<evidence type="ECO:0000256" key="6">
    <source>
        <dbReference type="ARBA" id="ARBA00023235"/>
    </source>
</evidence>
<proteinExistence type="inferred from homology"/>
<comment type="subcellular location">
    <subcellularLocation>
        <location evidence="2 7">Cytoplasm</location>
    </subcellularLocation>
</comment>
<evidence type="ECO:0000256" key="2">
    <source>
        <dbReference type="ARBA" id="ARBA00004496"/>
    </source>
</evidence>
<feature type="compositionally biased region" description="Low complexity" evidence="8">
    <location>
        <begin position="338"/>
        <end position="356"/>
    </location>
</feature>
<dbReference type="InterPro" id="IPR037218">
    <property type="entry name" value="PTPA_sf"/>
</dbReference>
<keyword evidence="4 7" id="KW-0963">Cytoplasm</keyword>
<sequence length="380" mass="42516">MAATTGSTNSTSIVNREQHTFVNPTKVITEQSDIKTWLESEAYSLLLVFITSLNESVVNKKISDSVKVSEVTASKIIAALEGMSRWVDEIPPLKTPQRFGNKAFRDWISRLEQNAVSIHNDILPKEWHRANIELVPCFIASFGNSTRIDYGSGHELSFVAWLCCLNLLGIFSQEDHSALVLRVFVKYLELIRRLQRVYMLEPAGSHGVWGLDDHQFLPYYWGSAQLRDHRRIKPKSVLSDDILEAYGSEYMYLACIKYIKEVKKGPFHEHSPLLHDISGVPLWKKVNSGLLKMYIDEALKKVPVVQHFLFGSLLPYMPAQTPFVITTPADDTANTNPASNTSFTTTRATTKTTAASRGQNLSAAAMRLKAGMPRGGNSGL</sequence>
<dbReference type="GO" id="GO:0007052">
    <property type="term" value="P:mitotic spindle organization"/>
    <property type="evidence" value="ECO:0007669"/>
    <property type="project" value="TreeGrafter"/>
</dbReference>
<evidence type="ECO:0000256" key="7">
    <source>
        <dbReference type="RuleBase" id="RU361210"/>
    </source>
</evidence>
<dbReference type="Gene3D" id="1.20.120.1150">
    <property type="match status" value="1"/>
</dbReference>
<keyword evidence="6 7" id="KW-0413">Isomerase</keyword>
<comment type="caution">
    <text evidence="9">The sequence shown here is derived from an EMBL/GenBank/DDBJ whole genome shotgun (WGS) entry which is preliminary data.</text>
</comment>
<dbReference type="FunFam" id="1.20.120.1150:FF:000002">
    <property type="entry name" value="Serine/threonine-protein phosphatase 2A activator"/>
    <property type="match status" value="1"/>
</dbReference>
<dbReference type="InterPro" id="IPR004327">
    <property type="entry name" value="Phstyr_phstse_ac"/>
</dbReference>
<evidence type="ECO:0000256" key="3">
    <source>
        <dbReference type="ARBA" id="ARBA00011019"/>
    </source>
</evidence>
<reference evidence="9" key="1">
    <citation type="submission" date="2021-06" db="EMBL/GenBank/DDBJ databases">
        <authorList>
            <person name="Kallberg Y."/>
            <person name="Tangrot J."/>
            <person name="Rosling A."/>
        </authorList>
    </citation>
    <scope>NUCLEOTIDE SEQUENCE</scope>
    <source>
        <strain evidence="9">MT106</strain>
    </source>
</reference>
<accession>A0A9N9G0T5</accession>
<dbReference type="EMBL" id="CAJVPL010001404">
    <property type="protein sequence ID" value="CAG8569573.1"/>
    <property type="molecule type" value="Genomic_DNA"/>
</dbReference>
<dbReference type="PANTHER" id="PTHR10012:SF0">
    <property type="entry name" value="SERINE_THREONINE-PROTEIN PHOSPHATASE 2A ACTIVATOR"/>
    <property type="match status" value="1"/>
</dbReference>
<dbReference type="PANTHER" id="PTHR10012">
    <property type="entry name" value="SERINE/THREONINE-PROTEIN PHOSPHATASE 2A REGULATORY SUBUNIT B"/>
    <property type="match status" value="1"/>
</dbReference>
<comment type="catalytic activity">
    <reaction evidence="1 7">
        <text>[protein]-peptidylproline (omega=180) = [protein]-peptidylproline (omega=0)</text>
        <dbReference type="Rhea" id="RHEA:16237"/>
        <dbReference type="Rhea" id="RHEA-COMP:10747"/>
        <dbReference type="Rhea" id="RHEA-COMP:10748"/>
        <dbReference type="ChEBI" id="CHEBI:83833"/>
        <dbReference type="ChEBI" id="CHEBI:83834"/>
        <dbReference type="EC" id="5.2.1.8"/>
    </reaction>
</comment>